<protein>
    <submittedName>
        <fullName evidence="1">Uncharacterized protein</fullName>
    </submittedName>
</protein>
<sequence length="167" mass="18253">MNYVVLSFSASSAFHQRHDGFRLTYLGYDFLAIKTTVNRGVFSSVGRQIGVGEEFGRTSFRVGFRNGSDGSGLGGPVDHVVMISKEQVDALSSELHSRATIPNHVYKAIDVLLITAHPALQIVNNIVSLPEDINPCSKTLLRGFSAKDQSTKGEHARPIFDFPSSEQ</sequence>
<reference evidence="1 2" key="2">
    <citation type="journal article" date="2022" name="Mol. Ecol. Resour.">
        <title>The genomes of chicory, endive, great burdock and yacon provide insights into Asteraceae paleo-polyploidization history and plant inulin production.</title>
        <authorList>
            <person name="Fan W."/>
            <person name="Wang S."/>
            <person name="Wang H."/>
            <person name="Wang A."/>
            <person name="Jiang F."/>
            <person name="Liu H."/>
            <person name="Zhao H."/>
            <person name="Xu D."/>
            <person name="Zhang Y."/>
        </authorList>
    </citation>
    <scope>NUCLEOTIDE SEQUENCE [LARGE SCALE GENOMIC DNA]</scope>
    <source>
        <strain evidence="2">cv. Yunnan</strain>
        <tissue evidence="1">Leaves</tissue>
    </source>
</reference>
<reference evidence="2" key="1">
    <citation type="journal article" date="2022" name="Mol. Ecol. Resour.">
        <title>The genomes of chicory, endive, great burdock and yacon provide insights into Asteraceae palaeo-polyploidization history and plant inulin production.</title>
        <authorList>
            <person name="Fan W."/>
            <person name="Wang S."/>
            <person name="Wang H."/>
            <person name="Wang A."/>
            <person name="Jiang F."/>
            <person name="Liu H."/>
            <person name="Zhao H."/>
            <person name="Xu D."/>
            <person name="Zhang Y."/>
        </authorList>
    </citation>
    <scope>NUCLEOTIDE SEQUENCE [LARGE SCALE GENOMIC DNA]</scope>
    <source>
        <strain evidence="2">cv. Yunnan</strain>
    </source>
</reference>
<organism evidence="1 2">
    <name type="scientific">Smallanthus sonchifolius</name>
    <dbReference type="NCBI Taxonomy" id="185202"/>
    <lineage>
        <taxon>Eukaryota</taxon>
        <taxon>Viridiplantae</taxon>
        <taxon>Streptophyta</taxon>
        <taxon>Embryophyta</taxon>
        <taxon>Tracheophyta</taxon>
        <taxon>Spermatophyta</taxon>
        <taxon>Magnoliopsida</taxon>
        <taxon>eudicotyledons</taxon>
        <taxon>Gunneridae</taxon>
        <taxon>Pentapetalae</taxon>
        <taxon>asterids</taxon>
        <taxon>campanulids</taxon>
        <taxon>Asterales</taxon>
        <taxon>Asteraceae</taxon>
        <taxon>Asteroideae</taxon>
        <taxon>Heliantheae alliance</taxon>
        <taxon>Millerieae</taxon>
        <taxon>Smallanthus</taxon>
    </lineage>
</organism>
<dbReference type="Proteomes" id="UP001056120">
    <property type="component" value="Linkage Group LG01"/>
</dbReference>
<name>A0ACB9K6D7_9ASTR</name>
<proteinExistence type="predicted"/>
<comment type="caution">
    <text evidence="1">The sequence shown here is derived from an EMBL/GenBank/DDBJ whole genome shotgun (WGS) entry which is preliminary data.</text>
</comment>
<dbReference type="EMBL" id="CM042018">
    <property type="protein sequence ID" value="KAI3827837.1"/>
    <property type="molecule type" value="Genomic_DNA"/>
</dbReference>
<evidence type="ECO:0000313" key="1">
    <source>
        <dbReference type="EMBL" id="KAI3827837.1"/>
    </source>
</evidence>
<gene>
    <name evidence="1" type="ORF">L1987_01924</name>
</gene>
<evidence type="ECO:0000313" key="2">
    <source>
        <dbReference type="Proteomes" id="UP001056120"/>
    </source>
</evidence>
<keyword evidence="2" id="KW-1185">Reference proteome</keyword>
<accession>A0ACB9K6D7</accession>